<dbReference type="InterPro" id="IPR036271">
    <property type="entry name" value="Tet_transcr_reg_TetR-rel_C_sf"/>
</dbReference>
<evidence type="ECO:0000256" key="1">
    <source>
        <dbReference type="ARBA" id="ARBA00023015"/>
    </source>
</evidence>
<dbReference type="OrthoDB" id="9802498at2"/>
<evidence type="ECO:0000256" key="3">
    <source>
        <dbReference type="ARBA" id="ARBA00023163"/>
    </source>
</evidence>
<dbReference type="InterPro" id="IPR001647">
    <property type="entry name" value="HTH_TetR"/>
</dbReference>
<accession>A0A5R8ZKR4</accession>
<dbReference type="Proteomes" id="UP000309033">
    <property type="component" value="Unassembled WGS sequence"/>
</dbReference>
<evidence type="ECO:0000313" key="6">
    <source>
        <dbReference type="EMBL" id="TLP66380.1"/>
    </source>
</evidence>
<proteinExistence type="predicted"/>
<keyword evidence="7" id="KW-1185">Reference proteome</keyword>
<evidence type="ECO:0000256" key="2">
    <source>
        <dbReference type="ARBA" id="ARBA00023125"/>
    </source>
</evidence>
<dbReference type="Pfam" id="PF17935">
    <property type="entry name" value="TetR_C_27"/>
    <property type="match status" value="1"/>
</dbReference>
<keyword evidence="2 4" id="KW-0238">DNA-binding</keyword>
<dbReference type="InterPro" id="IPR009057">
    <property type="entry name" value="Homeodomain-like_sf"/>
</dbReference>
<feature type="DNA-binding region" description="H-T-H motif" evidence="4">
    <location>
        <begin position="28"/>
        <end position="47"/>
    </location>
</feature>
<keyword evidence="3" id="KW-0804">Transcription</keyword>
<organism evidence="6 7">
    <name type="scientific">Microbispora triticiradicis</name>
    <dbReference type="NCBI Taxonomy" id="2200763"/>
    <lineage>
        <taxon>Bacteria</taxon>
        <taxon>Bacillati</taxon>
        <taxon>Actinomycetota</taxon>
        <taxon>Actinomycetes</taxon>
        <taxon>Streptosporangiales</taxon>
        <taxon>Streptosporangiaceae</taxon>
        <taxon>Microbispora</taxon>
    </lineage>
</organism>
<dbReference type="EMBL" id="VANP01000001">
    <property type="protein sequence ID" value="TLP66380.1"/>
    <property type="molecule type" value="Genomic_DNA"/>
</dbReference>
<dbReference type="InterPro" id="IPR041478">
    <property type="entry name" value="TetR_C_27"/>
</dbReference>
<name>A0A5R8ZKR4_9ACTN</name>
<dbReference type="PANTHER" id="PTHR30055">
    <property type="entry name" value="HTH-TYPE TRANSCRIPTIONAL REGULATOR RUTR"/>
    <property type="match status" value="1"/>
</dbReference>
<evidence type="ECO:0000313" key="7">
    <source>
        <dbReference type="Proteomes" id="UP000309033"/>
    </source>
</evidence>
<reference evidence="6" key="1">
    <citation type="submission" date="2019-05" db="EMBL/GenBank/DDBJ databases">
        <title>Isolation, diversity and antifungal activity of Actinobacteria from wheat.</title>
        <authorList>
            <person name="Yu B."/>
        </authorList>
    </citation>
    <scope>NUCLEOTIDE SEQUENCE [LARGE SCALE GENOMIC DNA]</scope>
    <source>
        <strain evidence="6">NEAU-HEGS1-5</strain>
    </source>
</reference>
<dbReference type="AlphaFoldDB" id="A0A5R8ZKR4"/>
<gene>
    <name evidence="6" type="ORF">FED44_02530</name>
</gene>
<dbReference type="GO" id="GO:0003700">
    <property type="term" value="F:DNA-binding transcription factor activity"/>
    <property type="evidence" value="ECO:0007669"/>
    <property type="project" value="TreeGrafter"/>
</dbReference>
<evidence type="ECO:0000256" key="4">
    <source>
        <dbReference type="PROSITE-ProRule" id="PRU00335"/>
    </source>
</evidence>
<keyword evidence="1" id="KW-0805">Transcription regulation</keyword>
<dbReference type="PROSITE" id="PS50977">
    <property type="entry name" value="HTH_TETR_2"/>
    <property type="match status" value="1"/>
</dbReference>
<dbReference type="PRINTS" id="PR00455">
    <property type="entry name" value="HTHTETR"/>
</dbReference>
<dbReference type="InterPro" id="IPR050109">
    <property type="entry name" value="HTH-type_TetR-like_transc_reg"/>
</dbReference>
<dbReference type="InterPro" id="IPR023772">
    <property type="entry name" value="DNA-bd_HTH_TetR-type_CS"/>
</dbReference>
<evidence type="ECO:0000259" key="5">
    <source>
        <dbReference type="PROSITE" id="PS50977"/>
    </source>
</evidence>
<sequence length="207" mass="22734">MRGEPLDAETIVSATEEVLRRHGPEKTTVLDVARLLGVSHGSVYRHFPSKAALREAVIRRWLDRVRDDLVAAVQDAGLTPPDRLRGLLTAMFAVKWAKAREDPELFATFRVLAAEHSTESRSHLAFLLDQIRAVVADGVAGGDFAPCDPEATARAVFNASTRFLDPRHAAEWQSPEIEAEAASVVSLILDGIRHGDGRQVMPSPTRR</sequence>
<dbReference type="SUPFAM" id="SSF46689">
    <property type="entry name" value="Homeodomain-like"/>
    <property type="match status" value="1"/>
</dbReference>
<dbReference type="PROSITE" id="PS01081">
    <property type="entry name" value="HTH_TETR_1"/>
    <property type="match status" value="1"/>
</dbReference>
<dbReference type="PANTHER" id="PTHR30055:SF151">
    <property type="entry name" value="TRANSCRIPTIONAL REGULATORY PROTEIN"/>
    <property type="match status" value="1"/>
</dbReference>
<protein>
    <submittedName>
        <fullName evidence="6">TetR/AcrR family transcriptional regulator</fullName>
    </submittedName>
</protein>
<feature type="domain" description="HTH tetR-type" evidence="5">
    <location>
        <begin position="5"/>
        <end position="65"/>
    </location>
</feature>
<dbReference type="SUPFAM" id="SSF48498">
    <property type="entry name" value="Tetracyclin repressor-like, C-terminal domain"/>
    <property type="match status" value="1"/>
</dbReference>
<dbReference type="GO" id="GO:0000976">
    <property type="term" value="F:transcription cis-regulatory region binding"/>
    <property type="evidence" value="ECO:0007669"/>
    <property type="project" value="TreeGrafter"/>
</dbReference>
<dbReference type="Pfam" id="PF00440">
    <property type="entry name" value="TetR_N"/>
    <property type="match status" value="1"/>
</dbReference>
<comment type="caution">
    <text evidence="6">The sequence shown here is derived from an EMBL/GenBank/DDBJ whole genome shotgun (WGS) entry which is preliminary data.</text>
</comment>
<dbReference type="Gene3D" id="1.10.357.10">
    <property type="entry name" value="Tetracycline Repressor, domain 2"/>
    <property type="match status" value="1"/>
</dbReference>